<dbReference type="Proteomes" id="UP000425817">
    <property type="component" value="Chromosome"/>
</dbReference>
<sequence length="119" mass="13114">MSMDLLKQIAASRLPMSFRTPKEIDEVRILRQAGLVIAFVPAPADPLKLSGAEPAAQVLAITEKGREELARVRYPGEAPQSSKPRHMGLKNWLAGGRRRHGLQQGLLSRSHDSRPSRSV</sequence>
<reference evidence="2 3" key="1">
    <citation type="submission" date="2019-12" db="EMBL/GenBank/DDBJ databases">
        <title>Hybrid Genome Assemblies of two High G+C Isolates from Undergraduate Microbiology Courses.</title>
        <authorList>
            <person name="Ne Ville C.J."/>
            <person name="Enright D."/>
            <person name="Hernandez I."/>
            <person name="Dodsworth J."/>
            <person name="Orwin P.M."/>
        </authorList>
    </citation>
    <scope>NUCLEOTIDE SEQUENCE [LARGE SCALE GENOMIC DNA]</scope>
    <source>
        <strain evidence="2 3">CSUSB</strain>
    </source>
</reference>
<proteinExistence type="predicted"/>
<protein>
    <submittedName>
        <fullName evidence="2">Uncharacterized protein</fullName>
    </submittedName>
</protein>
<dbReference type="AlphaFoldDB" id="A0A6I6H4X3"/>
<feature type="region of interest" description="Disordered" evidence="1">
    <location>
        <begin position="100"/>
        <end position="119"/>
    </location>
</feature>
<gene>
    <name evidence="2" type="ORF">GOQ09_10050</name>
</gene>
<evidence type="ECO:0000313" key="2">
    <source>
        <dbReference type="EMBL" id="QGW81912.1"/>
    </source>
</evidence>
<dbReference type="EMBL" id="CP046622">
    <property type="protein sequence ID" value="QGW81912.1"/>
    <property type="molecule type" value="Genomic_DNA"/>
</dbReference>
<evidence type="ECO:0000256" key="1">
    <source>
        <dbReference type="SAM" id="MobiDB-lite"/>
    </source>
</evidence>
<feature type="compositionally biased region" description="Basic and acidic residues" evidence="1">
    <location>
        <begin position="109"/>
        <end position="119"/>
    </location>
</feature>
<accession>A0A6I6H4X3</accession>
<feature type="region of interest" description="Disordered" evidence="1">
    <location>
        <begin position="74"/>
        <end position="94"/>
    </location>
</feature>
<dbReference type="OrthoDB" id="8858058at2"/>
<name>A0A6I6H4X3_VARPD</name>
<evidence type="ECO:0000313" key="3">
    <source>
        <dbReference type="Proteomes" id="UP000425817"/>
    </source>
</evidence>
<organism evidence="2 3">
    <name type="scientific">Variovorax paradoxus</name>
    <dbReference type="NCBI Taxonomy" id="34073"/>
    <lineage>
        <taxon>Bacteria</taxon>
        <taxon>Pseudomonadati</taxon>
        <taxon>Pseudomonadota</taxon>
        <taxon>Betaproteobacteria</taxon>
        <taxon>Burkholderiales</taxon>
        <taxon>Comamonadaceae</taxon>
        <taxon>Variovorax</taxon>
    </lineage>
</organism>
<dbReference type="RefSeq" id="WP_157613296.1">
    <property type="nucleotide sequence ID" value="NZ_CP046622.1"/>
</dbReference>